<keyword evidence="1" id="KW-0812">Transmembrane</keyword>
<feature type="transmembrane region" description="Helical" evidence="1">
    <location>
        <begin position="36"/>
        <end position="59"/>
    </location>
</feature>
<organism evidence="2 3">
    <name type="scientific">Tricholomella constricta</name>
    <dbReference type="NCBI Taxonomy" id="117010"/>
    <lineage>
        <taxon>Eukaryota</taxon>
        <taxon>Fungi</taxon>
        <taxon>Dikarya</taxon>
        <taxon>Basidiomycota</taxon>
        <taxon>Agaricomycotina</taxon>
        <taxon>Agaricomycetes</taxon>
        <taxon>Agaricomycetidae</taxon>
        <taxon>Agaricales</taxon>
        <taxon>Tricholomatineae</taxon>
        <taxon>Lyophyllaceae</taxon>
        <taxon>Tricholomella</taxon>
    </lineage>
</organism>
<dbReference type="EMBL" id="JAACJP010000014">
    <property type="protein sequence ID" value="KAF5379996.1"/>
    <property type="molecule type" value="Genomic_DNA"/>
</dbReference>
<comment type="caution">
    <text evidence="2">The sequence shown here is derived from an EMBL/GenBank/DDBJ whole genome shotgun (WGS) entry which is preliminary data.</text>
</comment>
<protein>
    <submittedName>
        <fullName evidence="2">Uncharacterized protein</fullName>
    </submittedName>
</protein>
<evidence type="ECO:0000313" key="2">
    <source>
        <dbReference type="EMBL" id="KAF5379996.1"/>
    </source>
</evidence>
<evidence type="ECO:0000256" key="1">
    <source>
        <dbReference type="SAM" id="Phobius"/>
    </source>
</evidence>
<reference evidence="2 3" key="1">
    <citation type="journal article" date="2020" name="ISME J.">
        <title>Uncovering the hidden diversity of litter-decomposition mechanisms in mushroom-forming fungi.</title>
        <authorList>
            <person name="Floudas D."/>
            <person name="Bentzer J."/>
            <person name="Ahren D."/>
            <person name="Johansson T."/>
            <person name="Persson P."/>
            <person name="Tunlid A."/>
        </authorList>
    </citation>
    <scope>NUCLEOTIDE SEQUENCE [LARGE SCALE GENOMIC DNA]</scope>
    <source>
        <strain evidence="2 3">CBS 661.87</strain>
    </source>
</reference>
<sequence length="204" mass="21673">MMVVFEISSAGLTTLRSIQALNVGGPWRTQKKGFMYLLFEQGILYFCVVTIFTVASLALNVEIPGGFLQRLLNAYTLPLSGLMTARFLLHLRKWESKHVGFQSANGGGGAREETTTMDFTSNANYYRTGTTTGTGIGTGIGTGTGGHLSTIDSYIDEFGEDPVRRARNGYGGGGVEFGLKDVYVPEVGGVGVGVGVGAEEGVPR</sequence>
<keyword evidence="1" id="KW-1133">Transmembrane helix</keyword>
<keyword evidence="1" id="KW-0472">Membrane</keyword>
<dbReference type="OrthoDB" id="3267855at2759"/>
<gene>
    <name evidence="2" type="ORF">D9615_006278</name>
</gene>
<dbReference type="AlphaFoldDB" id="A0A8H5HAL1"/>
<dbReference type="Proteomes" id="UP000565441">
    <property type="component" value="Unassembled WGS sequence"/>
</dbReference>
<evidence type="ECO:0000313" key="3">
    <source>
        <dbReference type="Proteomes" id="UP000565441"/>
    </source>
</evidence>
<accession>A0A8H5HAL1</accession>
<name>A0A8H5HAL1_9AGAR</name>
<proteinExistence type="predicted"/>
<keyword evidence="3" id="KW-1185">Reference proteome</keyword>